<feature type="binding site" evidence="11">
    <location>
        <position position="161"/>
    </location>
    <ligand>
        <name>Mg(2+)</name>
        <dbReference type="ChEBI" id="CHEBI:18420"/>
    </ligand>
</feature>
<dbReference type="NCBIfam" id="NF003472">
    <property type="entry name" value="PRK05101.1"/>
    <property type="match status" value="1"/>
</dbReference>
<dbReference type="RefSeq" id="WP_272182316.1">
    <property type="nucleotide sequence ID" value="NZ_JAQOMS010000002.1"/>
</dbReference>
<protein>
    <recommendedName>
        <fullName evidence="11 12">Galactokinase</fullName>
        <ecNumber evidence="11 12">2.7.1.6</ecNumber>
    </recommendedName>
    <alternativeName>
        <fullName evidence="11">Galactose kinase</fullName>
    </alternativeName>
</protein>
<evidence type="ECO:0000256" key="6">
    <source>
        <dbReference type="ARBA" id="ARBA00022777"/>
    </source>
</evidence>
<dbReference type="PRINTS" id="PR00473">
    <property type="entry name" value="GALCTOKINASE"/>
</dbReference>
<dbReference type="SUPFAM" id="SSF54211">
    <property type="entry name" value="Ribosomal protein S5 domain 2-like"/>
    <property type="match status" value="1"/>
</dbReference>
<evidence type="ECO:0000313" key="16">
    <source>
        <dbReference type="EMBL" id="MDC2891302.1"/>
    </source>
</evidence>
<dbReference type="InterPro" id="IPR006204">
    <property type="entry name" value="GHMP_kinase_N_dom"/>
</dbReference>
<keyword evidence="7 11" id="KW-0067">ATP-binding</keyword>
<keyword evidence="4 11" id="KW-0479">Metal-binding</keyword>
<comment type="catalytic activity">
    <reaction evidence="11">
        <text>alpha-D-galactose + ATP = alpha-D-galactose 1-phosphate + ADP + H(+)</text>
        <dbReference type="Rhea" id="RHEA:13553"/>
        <dbReference type="ChEBI" id="CHEBI:15378"/>
        <dbReference type="ChEBI" id="CHEBI:28061"/>
        <dbReference type="ChEBI" id="CHEBI:30616"/>
        <dbReference type="ChEBI" id="CHEBI:58336"/>
        <dbReference type="ChEBI" id="CHEBI:456216"/>
        <dbReference type="EC" id="2.7.1.6"/>
    </reaction>
</comment>
<dbReference type="InterPro" id="IPR022963">
    <property type="entry name" value="Galactokinase_bac"/>
</dbReference>
<dbReference type="PRINTS" id="PR00959">
    <property type="entry name" value="MEVGALKINASE"/>
</dbReference>
<proteinExistence type="inferred from homology"/>
<sequence length="382" mass="41289">MSQQTNLTEIFQQQYGYQPAVICHGPGRVNLIGDHTDYNDGFVLPAAINFGTNIAASTRDDQTVRVLAVDCDGESAEFSLTDIKFDEDKMWLNYVGGTLLALLKSNPEIKGADLVVTGNVPQGAGLSSSASFEIAILKTFSELYQLGLDGVKAALMGQQAENEFVGCNCGIMDQLISAMGKESNAMLLDCRSLTFKHAPIPKNMALVIINSNVKRGLVDSEYNTRRKQCEAVAAYFNKPALRDVSLAELEAAQSDIEPELYQRAKHVVTENDRTEAALVALQANDMATMSELMRNSHLSLKNDFAVTTPEMDYLVDIVHQVLGNKGGVRMTGGGFGGCVVALAPNDLVDDIKATISELYQSQSGLVADVYVCVAKDGAFHSK</sequence>
<dbReference type="GO" id="GO:0004335">
    <property type="term" value="F:galactokinase activity"/>
    <property type="evidence" value="ECO:0007669"/>
    <property type="project" value="UniProtKB-EC"/>
</dbReference>
<keyword evidence="3 11" id="KW-0808">Transferase</keyword>
<dbReference type="Pfam" id="PF00288">
    <property type="entry name" value="GHMP_kinases_N"/>
    <property type="match status" value="1"/>
</dbReference>
<dbReference type="Gene3D" id="3.30.70.890">
    <property type="entry name" value="GHMP kinase, C-terminal domain"/>
    <property type="match status" value="1"/>
</dbReference>
<dbReference type="Pfam" id="PF10509">
    <property type="entry name" value="GalKase_gal_bdg"/>
    <property type="match status" value="1"/>
</dbReference>
<keyword evidence="8 11" id="KW-0460">Magnesium</keyword>
<dbReference type="EC" id="2.7.1.6" evidence="11 12"/>
<comment type="caution">
    <text evidence="11">Lacks conserved residue(s) required for the propagation of feature annotation.</text>
</comment>
<dbReference type="InterPro" id="IPR006203">
    <property type="entry name" value="GHMP_knse_ATP-bd_CS"/>
</dbReference>
<feature type="site" description="Transition state stabilizer" evidence="11">
    <location>
        <position position="28"/>
    </location>
</feature>
<dbReference type="HAMAP" id="MF_00246">
    <property type="entry name" value="Galactokinase"/>
    <property type="match status" value="1"/>
</dbReference>
<comment type="subcellular location">
    <subcellularLocation>
        <location evidence="11">Cytoplasm</location>
    </subcellularLocation>
</comment>
<comment type="caution">
    <text evidence="16">The sequence shown here is derived from an EMBL/GenBank/DDBJ whole genome shotgun (WGS) entry which is preliminary data.</text>
</comment>
<accession>A0ABT5FJD0</accession>
<feature type="domain" description="GHMP kinase C-terminal" evidence="14">
    <location>
        <begin position="278"/>
        <end position="359"/>
    </location>
</feature>
<dbReference type="PANTHER" id="PTHR10457">
    <property type="entry name" value="MEVALONATE KINASE/GALACTOKINASE"/>
    <property type="match status" value="1"/>
</dbReference>
<dbReference type="Pfam" id="PF08544">
    <property type="entry name" value="GHMP_kinases_C"/>
    <property type="match status" value="1"/>
</dbReference>
<feature type="binding site" evidence="11">
    <location>
        <begin position="123"/>
        <end position="129"/>
    </location>
    <ligand>
        <name>ATP</name>
        <dbReference type="ChEBI" id="CHEBI:30616"/>
    </ligand>
</feature>
<dbReference type="InterPro" id="IPR020568">
    <property type="entry name" value="Ribosomal_Su5_D2-typ_SF"/>
</dbReference>
<dbReference type="InterPro" id="IPR013750">
    <property type="entry name" value="GHMP_kinase_C_dom"/>
</dbReference>
<feature type="active site" description="Proton acceptor" evidence="11">
    <location>
        <position position="173"/>
    </location>
</feature>
<evidence type="ECO:0000256" key="3">
    <source>
        <dbReference type="ARBA" id="ARBA00022679"/>
    </source>
</evidence>
<evidence type="ECO:0000256" key="5">
    <source>
        <dbReference type="ARBA" id="ARBA00022741"/>
    </source>
</evidence>
<dbReference type="EMBL" id="JAQOMS010000002">
    <property type="protein sequence ID" value="MDC2891302.1"/>
    <property type="molecule type" value="Genomic_DNA"/>
</dbReference>
<comment type="pathway">
    <text evidence="11">Carbohydrate metabolism; galactose metabolism.</text>
</comment>
<dbReference type="Proteomes" id="UP001528411">
    <property type="component" value="Unassembled WGS sequence"/>
</dbReference>
<dbReference type="Gene3D" id="3.30.230.10">
    <property type="match status" value="1"/>
</dbReference>
<evidence type="ECO:0000256" key="9">
    <source>
        <dbReference type="ARBA" id="ARBA00023144"/>
    </source>
</evidence>
<name>A0ABT5FJD0_9GAMM</name>
<dbReference type="InterPro" id="IPR019741">
    <property type="entry name" value="Galactokinase_CS"/>
</dbReference>
<dbReference type="NCBIfam" id="TIGR00131">
    <property type="entry name" value="gal_kin"/>
    <property type="match status" value="1"/>
</dbReference>
<keyword evidence="5 11" id="KW-0547">Nucleotide-binding</keyword>
<keyword evidence="17" id="KW-1185">Reference proteome</keyword>
<gene>
    <name evidence="11 16" type="primary">galK</name>
    <name evidence="16" type="ORF">PN838_24325</name>
</gene>
<feature type="binding site" evidence="11">
    <location>
        <position position="222"/>
    </location>
    <ligand>
        <name>substrate</name>
    </ligand>
</feature>
<feature type="domain" description="Galactokinase N-terminal" evidence="15">
    <location>
        <begin position="10"/>
        <end position="57"/>
    </location>
</feature>
<dbReference type="InterPro" id="IPR000705">
    <property type="entry name" value="Galactokinase"/>
</dbReference>
<dbReference type="PROSITE" id="PS00106">
    <property type="entry name" value="GALACTOKINASE"/>
    <property type="match status" value="1"/>
</dbReference>
<evidence type="ECO:0000256" key="4">
    <source>
        <dbReference type="ARBA" id="ARBA00022723"/>
    </source>
</evidence>
<evidence type="ECO:0000313" key="17">
    <source>
        <dbReference type="Proteomes" id="UP001528411"/>
    </source>
</evidence>
<dbReference type="PROSITE" id="PS00627">
    <property type="entry name" value="GHMP_KINASES_ATP"/>
    <property type="match status" value="1"/>
</dbReference>
<evidence type="ECO:0000259" key="14">
    <source>
        <dbReference type="Pfam" id="PF08544"/>
    </source>
</evidence>
<evidence type="ECO:0000256" key="12">
    <source>
        <dbReference type="NCBIfam" id="TIGR00131"/>
    </source>
</evidence>
<evidence type="ECO:0000256" key="2">
    <source>
        <dbReference type="ARBA" id="ARBA00022490"/>
    </source>
</evidence>
<evidence type="ECO:0000256" key="10">
    <source>
        <dbReference type="ARBA" id="ARBA00023277"/>
    </source>
</evidence>
<feature type="domain" description="GHMP kinase N-terminal" evidence="13">
    <location>
        <begin position="93"/>
        <end position="181"/>
    </location>
</feature>
<keyword evidence="6 11" id="KW-0418">Kinase</keyword>
<comment type="function">
    <text evidence="11">Catalyzes the transfer of the gamma-phosphate of ATP to D-galactose to form alpha-D-galactose-1-phosphate (Gal-1-P).</text>
</comment>
<evidence type="ECO:0000256" key="11">
    <source>
        <dbReference type="HAMAP-Rule" id="MF_00246"/>
    </source>
</evidence>
<evidence type="ECO:0000256" key="1">
    <source>
        <dbReference type="ARBA" id="ARBA00006566"/>
    </source>
</evidence>
<evidence type="ECO:0000259" key="13">
    <source>
        <dbReference type="Pfam" id="PF00288"/>
    </source>
</evidence>
<feature type="binding site" evidence="11">
    <location>
        <position position="129"/>
    </location>
    <ligand>
        <name>Mg(2+)</name>
        <dbReference type="ChEBI" id="CHEBI:18420"/>
    </ligand>
</feature>
<organism evidence="16 17">
    <name type="scientific">Psychrosphaera algicola</name>
    <dbReference type="NCBI Taxonomy" id="3023714"/>
    <lineage>
        <taxon>Bacteria</taxon>
        <taxon>Pseudomonadati</taxon>
        <taxon>Pseudomonadota</taxon>
        <taxon>Gammaproteobacteria</taxon>
        <taxon>Alteromonadales</taxon>
        <taxon>Pseudoalteromonadaceae</taxon>
        <taxon>Psychrosphaera</taxon>
    </lineage>
</organism>
<evidence type="ECO:0000256" key="7">
    <source>
        <dbReference type="ARBA" id="ARBA00022840"/>
    </source>
</evidence>
<evidence type="ECO:0000259" key="15">
    <source>
        <dbReference type="Pfam" id="PF10509"/>
    </source>
</evidence>
<reference evidence="16 17" key="1">
    <citation type="submission" date="2023-01" db="EMBL/GenBank/DDBJ databases">
        <title>Psychrosphaera sp. nov., isolated from marine algae.</title>
        <authorList>
            <person name="Bayburt H."/>
            <person name="Choi B.J."/>
            <person name="Kim J.M."/>
            <person name="Choi D.G."/>
            <person name="Jeon C.O."/>
        </authorList>
    </citation>
    <scope>NUCLEOTIDE SEQUENCE [LARGE SCALE GENOMIC DNA]</scope>
    <source>
        <strain evidence="16 17">G1-22</strain>
    </source>
</reference>
<dbReference type="SUPFAM" id="SSF55060">
    <property type="entry name" value="GHMP Kinase, C-terminal domain"/>
    <property type="match status" value="1"/>
</dbReference>
<dbReference type="PANTHER" id="PTHR10457:SF7">
    <property type="entry name" value="GALACTOKINASE-RELATED"/>
    <property type="match status" value="1"/>
</dbReference>
<dbReference type="PIRSF" id="PIRSF000530">
    <property type="entry name" value="Galactokinase"/>
    <property type="match status" value="1"/>
</dbReference>
<dbReference type="InterPro" id="IPR006206">
    <property type="entry name" value="Mevalonate/galactokinase"/>
</dbReference>
<keyword evidence="10 11" id="KW-0119">Carbohydrate metabolism</keyword>
<dbReference type="InterPro" id="IPR014721">
    <property type="entry name" value="Ribsml_uS5_D2-typ_fold_subgr"/>
</dbReference>
<evidence type="ECO:0000256" key="8">
    <source>
        <dbReference type="ARBA" id="ARBA00022842"/>
    </source>
</evidence>
<keyword evidence="9 11" id="KW-0299">Galactose metabolism</keyword>
<dbReference type="InterPro" id="IPR036554">
    <property type="entry name" value="GHMP_kinase_C_sf"/>
</dbReference>
<dbReference type="InterPro" id="IPR019539">
    <property type="entry name" value="GalKase_N"/>
</dbReference>
<comment type="similarity">
    <text evidence="1 11">Belongs to the GHMP kinase family. GalK subfamily.</text>
</comment>
<keyword evidence="2 11" id="KW-0963">Cytoplasm</keyword>